<dbReference type="OrthoDB" id="7022843at2"/>
<evidence type="ECO:0000313" key="3">
    <source>
        <dbReference type="EMBL" id="RYJ61716.1"/>
    </source>
</evidence>
<dbReference type="Proteomes" id="UP000282800">
    <property type="component" value="Unassembled WGS sequence"/>
</dbReference>
<organism evidence="3 4">
    <name type="scientific">Pseudomonas songnenensis</name>
    <dbReference type="NCBI Taxonomy" id="1176259"/>
    <lineage>
        <taxon>Bacteria</taxon>
        <taxon>Pseudomonadati</taxon>
        <taxon>Pseudomonadota</taxon>
        <taxon>Gammaproteobacteria</taxon>
        <taxon>Pseudomonadales</taxon>
        <taxon>Pseudomonadaceae</taxon>
        <taxon>Pseudomonas</taxon>
    </lineage>
</organism>
<gene>
    <name evidence="3" type="ORF">EJA06_013480</name>
</gene>
<proteinExistence type="predicted"/>
<evidence type="ECO:0000256" key="2">
    <source>
        <dbReference type="SAM" id="SignalP"/>
    </source>
</evidence>
<name>A0A482U4U7_9PSED</name>
<keyword evidence="2" id="KW-0732">Signal</keyword>
<reference evidence="3 4" key="1">
    <citation type="submission" date="2019-01" db="EMBL/GenBank/DDBJ databases">
        <title>High-quality draft genome of. Pseudomonas songnenensis str. L103, a full-fledged denitrifier isolated from 100 meters deep aquifer in a heavily nitrogen fertilized agricultural area.</title>
        <authorList>
            <person name="Liu M."/>
            <person name="Liu B."/>
        </authorList>
    </citation>
    <scope>NUCLEOTIDE SEQUENCE [LARGE SCALE GENOMIC DNA]</scope>
    <source>
        <strain evidence="3 4">L103</strain>
    </source>
</reference>
<dbReference type="RefSeq" id="WP_126189739.1">
    <property type="nucleotide sequence ID" value="NZ_RWYU02000005.1"/>
</dbReference>
<comment type="caution">
    <text evidence="3">The sequence shown here is derived from an EMBL/GenBank/DDBJ whole genome shotgun (WGS) entry which is preliminary data.</text>
</comment>
<feature type="signal peptide" evidence="2">
    <location>
        <begin position="1"/>
        <end position="20"/>
    </location>
</feature>
<feature type="coiled-coil region" evidence="1">
    <location>
        <begin position="24"/>
        <end position="85"/>
    </location>
</feature>
<dbReference type="EMBL" id="RWYU02000005">
    <property type="protein sequence ID" value="RYJ61716.1"/>
    <property type="molecule type" value="Genomic_DNA"/>
</dbReference>
<accession>A0A482U4U7</accession>
<evidence type="ECO:0000256" key="1">
    <source>
        <dbReference type="SAM" id="Coils"/>
    </source>
</evidence>
<evidence type="ECO:0008006" key="5">
    <source>
        <dbReference type="Google" id="ProtNLM"/>
    </source>
</evidence>
<feature type="chain" id="PRO_5020672886" description="DUF1090 family protein" evidence="2">
    <location>
        <begin position="21"/>
        <end position="98"/>
    </location>
</feature>
<sequence>MKLLTITLTAALLASPAVQAACTTDEVNAKAEQLAQRINQLTESNPQRAKEINEEIRQMEAKRTADQLGDECEAYDKRLKQIEDAEREADIPPAETQR</sequence>
<protein>
    <recommendedName>
        <fullName evidence="5">DUF1090 family protein</fullName>
    </recommendedName>
</protein>
<keyword evidence="1" id="KW-0175">Coiled coil</keyword>
<evidence type="ECO:0000313" key="4">
    <source>
        <dbReference type="Proteomes" id="UP000282800"/>
    </source>
</evidence>
<dbReference type="AlphaFoldDB" id="A0A482U4U7"/>